<dbReference type="RefSeq" id="WP_072998353.1">
    <property type="nucleotide sequence ID" value="NZ_FRAM01000002.1"/>
</dbReference>
<reference evidence="2" key="1">
    <citation type="submission" date="2016-11" db="EMBL/GenBank/DDBJ databases">
        <authorList>
            <person name="Varghese N."/>
            <person name="Submissions S."/>
        </authorList>
    </citation>
    <scope>NUCLEOTIDE SEQUENCE [LARGE SCALE GENOMIC DNA]</scope>
    <source>
        <strain evidence="2">DSM 18016</strain>
    </source>
</reference>
<keyword evidence="2" id="KW-1185">Reference proteome</keyword>
<dbReference type="EMBL" id="FRAM01000002">
    <property type="protein sequence ID" value="SHK44565.1"/>
    <property type="molecule type" value="Genomic_DNA"/>
</dbReference>
<keyword evidence="1" id="KW-0808">Transferase</keyword>
<evidence type="ECO:0000313" key="1">
    <source>
        <dbReference type="EMBL" id="SHK44565.1"/>
    </source>
</evidence>
<dbReference type="Gene3D" id="3.30.420.40">
    <property type="match status" value="2"/>
</dbReference>
<organism evidence="1 2">
    <name type="scientific">Epilithonimonas mollis</name>
    <dbReference type="NCBI Taxonomy" id="216903"/>
    <lineage>
        <taxon>Bacteria</taxon>
        <taxon>Pseudomonadati</taxon>
        <taxon>Bacteroidota</taxon>
        <taxon>Flavobacteriia</taxon>
        <taxon>Flavobacteriales</taxon>
        <taxon>Weeksellaceae</taxon>
        <taxon>Chryseobacterium group</taxon>
        <taxon>Epilithonimonas</taxon>
    </lineage>
</organism>
<dbReference type="AlphaFoldDB" id="A0A1M6SIN5"/>
<proteinExistence type="predicted"/>
<evidence type="ECO:0000313" key="2">
    <source>
        <dbReference type="Proteomes" id="UP000184498"/>
    </source>
</evidence>
<dbReference type="Proteomes" id="UP000184498">
    <property type="component" value="Unassembled WGS sequence"/>
</dbReference>
<sequence>MKNQDFFAIGLMSGTSLDGLDICYAKFFNNGSIWSFEILQCETLPYSSELENELRNAIHLSSEELLKLNSEYGFYLGEKTEEFILKNKITELDLIASHGHTVFHQPQNRFTLQIGDGRAIKSKTKRTVIYDFRSQDVIFGGNGAPLVPIGDELLFPEFDACLNLGGFCNISLKAEEKRIAFDICPVNIILNDLALKLGKKFDENGDFARAGKIDELLLNKLNQLPFYTQSIPKSLGLEWVHEYIKPLIQNHGIENLLATFTEHAAVQIVKVIDDYGIKNILITGGGTYNSYLLEKIKAKTKTIIQIPEKEIIEYKEALIFAFMGVLRSLDLNNILSSATGSFFDHSSGLIC</sequence>
<dbReference type="GO" id="GO:0006040">
    <property type="term" value="P:amino sugar metabolic process"/>
    <property type="evidence" value="ECO:0007669"/>
    <property type="project" value="InterPro"/>
</dbReference>
<dbReference type="InterPro" id="IPR005338">
    <property type="entry name" value="Anhydro_N_Ac-Mur_kinase"/>
</dbReference>
<dbReference type="NCBIfam" id="NF007144">
    <property type="entry name" value="PRK09585.2-3"/>
    <property type="match status" value="1"/>
</dbReference>
<dbReference type="Pfam" id="PF03702">
    <property type="entry name" value="AnmK"/>
    <property type="match status" value="1"/>
</dbReference>
<dbReference type="GO" id="GO:0005524">
    <property type="term" value="F:ATP binding"/>
    <property type="evidence" value="ECO:0007669"/>
    <property type="project" value="InterPro"/>
</dbReference>
<dbReference type="SUPFAM" id="SSF53067">
    <property type="entry name" value="Actin-like ATPase domain"/>
    <property type="match status" value="1"/>
</dbReference>
<dbReference type="GO" id="GO:0016301">
    <property type="term" value="F:kinase activity"/>
    <property type="evidence" value="ECO:0007669"/>
    <property type="project" value="UniProtKB-KW"/>
</dbReference>
<accession>A0A1M6SIN5</accession>
<gene>
    <name evidence="1" type="ORF">SAMN05444371_2482</name>
</gene>
<dbReference type="GO" id="GO:0016773">
    <property type="term" value="F:phosphotransferase activity, alcohol group as acceptor"/>
    <property type="evidence" value="ECO:0007669"/>
    <property type="project" value="InterPro"/>
</dbReference>
<dbReference type="STRING" id="216903.SAMN05444371_2482"/>
<dbReference type="GO" id="GO:0009254">
    <property type="term" value="P:peptidoglycan turnover"/>
    <property type="evidence" value="ECO:0007669"/>
    <property type="project" value="InterPro"/>
</dbReference>
<keyword evidence="1" id="KW-0418">Kinase</keyword>
<dbReference type="InterPro" id="IPR043129">
    <property type="entry name" value="ATPase_NBD"/>
</dbReference>
<protein>
    <submittedName>
        <fullName evidence="1">Anhydro-N-acetylmuramic acid kinase</fullName>
    </submittedName>
</protein>
<name>A0A1M6SIN5_9FLAO</name>
<dbReference type="PANTHER" id="PTHR30605:SF0">
    <property type="entry name" value="ANHYDRO-N-ACETYLMURAMIC ACID KINASE"/>
    <property type="match status" value="1"/>
</dbReference>
<dbReference type="PANTHER" id="PTHR30605">
    <property type="entry name" value="ANHYDRO-N-ACETYLMURAMIC ACID KINASE"/>
    <property type="match status" value="1"/>
</dbReference>